<sequence>MPRVTRKRAAQTAPEPEPEIEEEQVEEAEAEESHDAQPPGQQGNDEMDVEEDVEEGDEEDSEREGRASLENDAPLTWKAGRPIAVATLLQRLKALAAELQSLAQHEVIRAALVPKAKELASPLLLGHKDYGIKIYTVRCVVEMFRLFAPHQPYKPSQLKEIFNFVVSTVIPGLSNPAHTYNTEHEDIIKSLAEIQSIVLLPDLPGSDQLQTQLFSNCFDVLAGNVSDGDKELLSMNVEYMFTSLLCTLVFEADAVHHEIVEVILAQFLRADPKATKKKGEARFSEVLRDVSPAYSLARSICNTCHEKMTRHIGEYFQAVLIDASEARPDSKPAKPKAKRKMRDDSDDESESGLIEPSADELQEAEKAHSLLRELWRSCPAVIQNILPQVESELSTENTPLRIMGVESVGDMIAGIGAAGPPPPSTLDPAAYPSQSLSDYQLPAQQNIVLIPAAPQAFSSTHPTTYQSFIDRHRDKSAQVRAVWATACARIILTSGGGKGLDSAQESQILQILADLITDNDKRVRFAAVAAVATFDFQSIVRKLGSHGGAAKEGSILYQLASRIKDPEESISATALELLGKIWGVASGAIIEGNERIRELLGPIPSSIFNAMYINQPKLNALIARTIIESLLPLSYPPTKGKAFGEKDSQRVPDSQSTQSKGPDPDRIRAERILALVRDLDAKAKAAFFGLQGHQVSRAKYVSLALALTEKLEGVAKGDTAEAKNLQKIIAVLADRFPDKVTAVKHLTTFFGFHDRRNFALTRFAIAADSDFKKSRNALIELLKRLSGAASNIASSIDTVRPLLFSAAVLVYNRSHVPAIVTISRTDENGLGSAAHDVLKEISTHAPLVFEVHIKELCETLKKQAPSASSSNDPTTEDTLKACAGFARQFPEKMPKDREFYQAMAKFAKFGSPPTVAKHAVTVIVAAAEKKDMYVSDILKYCLTNFDVSEERAATRLASISQLLLLAHVQTEDHADAIHEILTGALVNRSSAEATDATWTDEVDGELRVKLWALKGVVNNIRGQLSDADTTRLDKDLEAAIIRTFKVLNTIIHREGELAGEPTPEHHKAHMRLAAAKLILKLCCDKPVNKLFAARDFNRLTTVAQDVLMQVRSGFVAKLKKYTGQQKQLHHRFFSLMFLYAFEPIKALRESTATHLKARAAFYAKAGVPMMENVFPYFLSLLAHHQDFSPSMKDLPDFIEYIIFYLKAVGNEQNLSDIYAYAQRARSFEDAIEPDNSENLWTMADLAEAIIRAYEQTKGWSLQLKSSKPSMPSSIYRHISDHQRAEEVSQKRFLPEELDDTIEQLVGDRLRPKKKRKHTEGESKRPVKKARATNGDEKSLAVRKKKVPKEPKPKPAKSVKKRASDAVPSSAMRKSTRVSNAHSYVDPSDSEQVDDDDIIWRYEAEGSDEEADKENVGSSTPPTSDPLATSKSQEEVVEVADEDDAESEVVVDEPVAKTNGTKERTPRTKKKTPTSKAAKSKAAPPKKAAAATKQQPARGTRASTRGATKREKDTMDIASESDGELSAMEA</sequence>
<evidence type="ECO:0000313" key="7">
    <source>
        <dbReference type="EMBL" id="EMF10554.1"/>
    </source>
</evidence>
<evidence type="ECO:0008006" key="9">
    <source>
        <dbReference type="Google" id="ProtNLM"/>
    </source>
</evidence>
<dbReference type="InterPro" id="IPR016024">
    <property type="entry name" value="ARM-type_fold"/>
</dbReference>
<dbReference type="GO" id="GO:0000785">
    <property type="term" value="C:chromatin"/>
    <property type="evidence" value="ECO:0007669"/>
    <property type="project" value="TreeGrafter"/>
</dbReference>
<feature type="region of interest" description="Disordered" evidence="6">
    <location>
        <begin position="327"/>
        <end position="361"/>
    </location>
</feature>
<evidence type="ECO:0000256" key="1">
    <source>
        <dbReference type="ARBA" id="ARBA00004123"/>
    </source>
</evidence>
<keyword evidence="5" id="KW-0131">Cell cycle</keyword>
<dbReference type="Gene3D" id="1.25.10.10">
    <property type="entry name" value="Leucine-rich Repeat Variant"/>
    <property type="match status" value="1"/>
</dbReference>
<dbReference type="SUPFAM" id="SSF48371">
    <property type="entry name" value="ARM repeat"/>
    <property type="match status" value="1"/>
</dbReference>
<dbReference type="eggNOG" id="KOG1525">
    <property type="taxonomic scope" value="Eukaryota"/>
</dbReference>
<dbReference type="CDD" id="cd19953">
    <property type="entry name" value="PDS5"/>
    <property type="match status" value="1"/>
</dbReference>
<evidence type="ECO:0000256" key="6">
    <source>
        <dbReference type="SAM" id="MobiDB-lite"/>
    </source>
</evidence>
<dbReference type="GO" id="GO:0007064">
    <property type="term" value="P:mitotic sister chromatid cohesion"/>
    <property type="evidence" value="ECO:0007669"/>
    <property type="project" value="InterPro"/>
</dbReference>
<keyword evidence="8" id="KW-1185">Reference proteome</keyword>
<comment type="subcellular location">
    <subcellularLocation>
        <location evidence="1">Nucleus</location>
    </subcellularLocation>
</comment>
<dbReference type="InterPro" id="IPR011989">
    <property type="entry name" value="ARM-like"/>
</dbReference>
<dbReference type="GO" id="GO:0005634">
    <property type="term" value="C:nucleus"/>
    <property type="evidence" value="ECO:0007669"/>
    <property type="project" value="UniProtKB-SubCell"/>
</dbReference>
<dbReference type="EMBL" id="KB456267">
    <property type="protein sequence ID" value="EMF10554.1"/>
    <property type="molecule type" value="Genomic_DNA"/>
</dbReference>
<dbReference type="GO" id="GO:0051301">
    <property type="term" value="P:cell division"/>
    <property type="evidence" value="ECO:0007669"/>
    <property type="project" value="UniProtKB-KW"/>
</dbReference>
<keyword evidence="4" id="KW-0539">Nucleus</keyword>
<feature type="compositionally biased region" description="Polar residues" evidence="6">
    <location>
        <begin position="1415"/>
        <end position="1430"/>
    </location>
</feature>
<dbReference type="HOGENOM" id="CLU_002562_0_0_1"/>
<dbReference type="Pfam" id="PF20168">
    <property type="entry name" value="PDS5"/>
    <property type="match status" value="1"/>
</dbReference>
<feature type="compositionally biased region" description="Low complexity" evidence="6">
    <location>
        <begin position="1473"/>
        <end position="1496"/>
    </location>
</feature>
<keyword evidence="2" id="KW-0132">Cell division</keyword>
<evidence type="ECO:0000256" key="3">
    <source>
        <dbReference type="ARBA" id="ARBA00022776"/>
    </source>
</evidence>
<evidence type="ECO:0000256" key="2">
    <source>
        <dbReference type="ARBA" id="ARBA00022618"/>
    </source>
</evidence>
<dbReference type="GeneID" id="27903434"/>
<dbReference type="RefSeq" id="XP_016758675.1">
    <property type="nucleotide sequence ID" value="XM_016906297.1"/>
</dbReference>
<evidence type="ECO:0000313" key="8">
    <source>
        <dbReference type="Proteomes" id="UP000016931"/>
    </source>
</evidence>
<proteinExistence type="predicted"/>
<feature type="compositionally biased region" description="Acidic residues" evidence="6">
    <location>
        <begin position="45"/>
        <end position="62"/>
    </location>
</feature>
<dbReference type="Proteomes" id="UP000016931">
    <property type="component" value="Unassembled WGS sequence"/>
</dbReference>
<dbReference type="InterPro" id="IPR039776">
    <property type="entry name" value="Pds5"/>
</dbReference>
<dbReference type="PANTHER" id="PTHR12663">
    <property type="entry name" value="ANDROGEN INDUCED INHIBITOR OF PROLIFERATION AS3 / PDS5-RELATED"/>
    <property type="match status" value="1"/>
</dbReference>
<feature type="region of interest" description="Disordered" evidence="6">
    <location>
        <begin position="1"/>
        <end position="73"/>
    </location>
</feature>
<feature type="region of interest" description="Disordered" evidence="6">
    <location>
        <begin position="641"/>
        <end position="664"/>
    </location>
</feature>
<evidence type="ECO:0000256" key="4">
    <source>
        <dbReference type="ARBA" id="ARBA00023242"/>
    </source>
</evidence>
<name>N1QIY8_SPHMS</name>
<dbReference type="STRING" id="692275.N1QIY8"/>
<dbReference type="OMA" id="YPPAYNM"/>
<keyword evidence="3" id="KW-0498">Mitosis</keyword>
<feature type="compositionally biased region" description="Acidic residues" evidence="6">
    <location>
        <begin position="16"/>
        <end position="32"/>
    </location>
</feature>
<protein>
    <recommendedName>
        <fullName evidence="9">ARM repeat-containing protein</fullName>
    </recommendedName>
</protein>
<dbReference type="GO" id="GO:0006281">
    <property type="term" value="P:DNA repair"/>
    <property type="evidence" value="ECO:0007669"/>
    <property type="project" value="TreeGrafter"/>
</dbReference>
<dbReference type="OrthoDB" id="200660at2759"/>
<feature type="compositionally biased region" description="Acidic residues" evidence="6">
    <location>
        <begin position="1387"/>
        <end position="1396"/>
    </location>
</feature>
<gene>
    <name evidence="7" type="ORF">SEPMUDRAFT_150626</name>
</gene>
<feature type="region of interest" description="Disordered" evidence="6">
    <location>
        <begin position="1303"/>
        <end position="1529"/>
    </location>
</feature>
<organism evidence="7 8">
    <name type="scientific">Sphaerulina musiva (strain SO2202)</name>
    <name type="common">Poplar stem canker fungus</name>
    <name type="synonym">Septoria musiva</name>
    <dbReference type="NCBI Taxonomy" id="692275"/>
    <lineage>
        <taxon>Eukaryota</taxon>
        <taxon>Fungi</taxon>
        <taxon>Dikarya</taxon>
        <taxon>Ascomycota</taxon>
        <taxon>Pezizomycotina</taxon>
        <taxon>Dothideomycetes</taxon>
        <taxon>Dothideomycetidae</taxon>
        <taxon>Mycosphaerellales</taxon>
        <taxon>Mycosphaerellaceae</taxon>
        <taxon>Sphaerulina</taxon>
    </lineage>
</organism>
<dbReference type="PANTHER" id="PTHR12663:SF0">
    <property type="entry name" value="PRECOCIOUS DISSOCIATION OF SISTERS 5, ISOFORM A"/>
    <property type="match status" value="1"/>
</dbReference>
<feature type="compositionally biased region" description="Acidic residues" evidence="6">
    <location>
        <begin position="1434"/>
        <end position="1450"/>
    </location>
</feature>
<reference evidence="7 8" key="1">
    <citation type="journal article" date="2012" name="PLoS Pathog.">
        <title>Diverse lifestyles and strategies of plant pathogenesis encoded in the genomes of eighteen Dothideomycetes fungi.</title>
        <authorList>
            <person name="Ohm R.A."/>
            <person name="Feau N."/>
            <person name="Henrissat B."/>
            <person name="Schoch C.L."/>
            <person name="Horwitz B.A."/>
            <person name="Barry K.W."/>
            <person name="Condon B.J."/>
            <person name="Copeland A.C."/>
            <person name="Dhillon B."/>
            <person name="Glaser F."/>
            <person name="Hesse C.N."/>
            <person name="Kosti I."/>
            <person name="LaButti K."/>
            <person name="Lindquist E.A."/>
            <person name="Lucas S."/>
            <person name="Salamov A.A."/>
            <person name="Bradshaw R.E."/>
            <person name="Ciuffetti L."/>
            <person name="Hamelin R.C."/>
            <person name="Kema G.H.J."/>
            <person name="Lawrence C."/>
            <person name="Scott J.A."/>
            <person name="Spatafora J.W."/>
            <person name="Turgeon B.G."/>
            <person name="de Wit P.J.G.M."/>
            <person name="Zhong S."/>
            <person name="Goodwin S.B."/>
            <person name="Grigoriev I.V."/>
        </authorList>
    </citation>
    <scope>NUCLEOTIDE SEQUENCE [LARGE SCALE GENOMIC DNA]</scope>
    <source>
        <strain evidence="7 8">SO2202</strain>
    </source>
</reference>
<evidence type="ECO:0000256" key="5">
    <source>
        <dbReference type="ARBA" id="ARBA00023306"/>
    </source>
</evidence>
<accession>N1QIY8</accession>
<feature type="compositionally biased region" description="Polar residues" evidence="6">
    <location>
        <begin position="651"/>
        <end position="660"/>
    </location>
</feature>